<dbReference type="PANTHER" id="PTHR42852">
    <property type="entry name" value="THIOL:DISULFIDE INTERCHANGE PROTEIN DSBE"/>
    <property type="match status" value="1"/>
</dbReference>
<proteinExistence type="predicted"/>
<dbReference type="PANTHER" id="PTHR42852:SF1">
    <property type="entry name" value="THIOREDOXIN-LIKE PROTEIN YNEN"/>
    <property type="match status" value="1"/>
</dbReference>
<dbReference type="RefSeq" id="WP_154117771.1">
    <property type="nucleotide sequence ID" value="NZ_WJXB01000002.1"/>
</dbReference>
<dbReference type="InterPro" id="IPR050553">
    <property type="entry name" value="Thioredoxin_ResA/DsbE_sf"/>
</dbReference>
<dbReference type="InterPro" id="IPR036249">
    <property type="entry name" value="Thioredoxin-like_sf"/>
</dbReference>
<dbReference type="Pfam" id="PF08534">
    <property type="entry name" value="Redoxin"/>
    <property type="match status" value="1"/>
</dbReference>
<dbReference type="EMBL" id="WJXB01000002">
    <property type="protein sequence ID" value="MRN52781.1"/>
    <property type="molecule type" value="Genomic_DNA"/>
</dbReference>
<protein>
    <submittedName>
        <fullName evidence="2">Redoxin domain-containing protein</fullName>
    </submittedName>
</protein>
<dbReference type="InterPro" id="IPR013740">
    <property type="entry name" value="Redoxin"/>
</dbReference>
<gene>
    <name evidence="2" type="ORF">GJB61_07185</name>
</gene>
<accession>A0A7X2H3G0</accession>
<name>A0A7X2H3G0_9BACL</name>
<dbReference type="PROSITE" id="PS51352">
    <property type="entry name" value="THIOREDOXIN_2"/>
    <property type="match status" value="1"/>
</dbReference>
<reference evidence="2 3" key="1">
    <citation type="submission" date="2019-11" db="EMBL/GenBank/DDBJ databases">
        <title>Paenibacillus monticola sp. nov., a novel PGPR strain isolated from mountain sample in China.</title>
        <authorList>
            <person name="Zhao Q."/>
            <person name="Li H.-P."/>
            <person name="Zhang J.-L."/>
        </authorList>
    </citation>
    <scope>NUCLEOTIDE SEQUENCE [LARGE SCALE GENOMIC DNA]</scope>
    <source>
        <strain evidence="2 3">LC-T2</strain>
    </source>
</reference>
<evidence type="ECO:0000313" key="3">
    <source>
        <dbReference type="Proteomes" id="UP000463051"/>
    </source>
</evidence>
<dbReference type="Proteomes" id="UP000463051">
    <property type="component" value="Unassembled WGS sequence"/>
</dbReference>
<sequence>MNAVKKRNLTVMALVIFLLILTVWHNREPEAAAVFQQQTGLSTRIGPQAGLLAPSFSLKGSEDSVYSVGGTRDKAVMVNFWASWCDPCQQEAPELNAIAEQYKEVLDIYGINVTSYDYKPNAERFIKKYNITFPTMFDLKGDVFAKYNGAVFPTNVLIDKNGVISEIILGTLSREELEKKIIKLTQP</sequence>
<feature type="domain" description="Thioredoxin" evidence="1">
    <location>
        <begin position="47"/>
        <end position="186"/>
    </location>
</feature>
<evidence type="ECO:0000313" key="2">
    <source>
        <dbReference type="EMBL" id="MRN52781.1"/>
    </source>
</evidence>
<keyword evidence="3" id="KW-1185">Reference proteome</keyword>
<dbReference type="Gene3D" id="3.40.30.10">
    <property type="entry name" value="Glutaredoxin"/>
    <property type="match status" value="1"/>
</dbReference>
<dbReference type="AlphaFoldDB" id="A0A7X2H3G0"/>
<dbReference type="SUPFAM" id="SSF52833">
    <property type="entry name" value="Thioredoxin-like"/>
    <property type="match status" value="1"/>
</dbReference>
<evidence type="ECO:0000259" key="1">
    <source>
        <dbReference type="PROSITE" id="PS51352"/>
    </source>
</evidence>
<dbReference type="GO" id="GO:0016491">
    <property type="term" value="F:oxidoreductase activity"/>
    <property type="evidence" value="ECO:0007669"/>
    <property type="project" value="InterPro"/>
</dbReference>
<comment type="caution">
    <text evidence="2">The sequence shown here is derived from an EMBL/GenBank/DDBJ whole genome shotgun (WGS) entry which is preliminary data.</text>
</comment>
<dbReference type="InterPro" id="IPR013766">
    <property type="entry name" value="Thioredoxin_domain"/>
</dbReference>
<organism evidence="2 3">
    <name type="scientific">Paenibacillus monticola</name>
    <dbReference type="NCBI Taxonomy" id="2666075"/>
    <lineage>
        <taxon>Bacteria</taxon>
        <taxon>Bacillati</taxon>
        <taxon>Bacillota</taxon>
        <taxon>Bacilli</taxon>
        <taxon>Bacillales</taxon>
        <taxon>Paenibacillaceae</taxon>
        <taxon>Paenibacillus</taxon>
    </lineage>
</organism>
<dbReference type="CDD" id="cd02966">
    <property type="entry name" value="TlpA_like_family"/>
    <property type="match status" value="1"/>
</dbReference>